<dbReference type="Pfam" id="PF04984">
    <property type="entry name" value="Phage_sheath_1"/>
    <property type="match status" value="1"/>
</dbReference>
<dbReference type="STRING" id="1503.CLPU_1c02240"/>
<name>A0A0L0WF10_GOTPU</name>
<dbReference type="Gene3D" id="3.30.1370.220">
    <property type="match status" value="1"/>
</dbReference>
<comment type="similarity">
    <text evidence="1">Belongs to the myoviridae tail sheath protein family.</text>
</comment>
<gene>
    <name evidence="3" type="ORF">CLPU_1c02240</name>
</gene>
<protein>
    <submittedName>
        <fullName evidence="3">Phage tail sheath protein</fullName>
    </submittedName>
</protein>
<reference evidence="4" key="1">
    <citation type="submission" date="2015-07" db="EMBL/GenBank/DDBJ databases">
        <title>Draft genome sequence of the purine-degrading Gottschalkia purinilyticum DSM 1384 (formerly Clostridium purinilyticum).</title>
        <authorList>
            <person name="Poehlein A."/>
            <person name="Schiel-Bengelsdorf B."/>
            <person name="Bengelsdorf F.R."/>
            <person name="Daniel R."/>
            <person name="Duerre P."/>
        </authorList>
    </citation>
    <scope>NUCLEOTIDE SEQUENCE [LARGE SCALE GENOMIC DNA]</scope>
    <source>
        <strain evidence="4">DSM 1384</strain>
    </source>
</reference>
<sequence>MGLPSINIIFKTKAQNVIKRGERGIVALILKDTLSSENPLSITSVSEIPSSLTLENRNQIELALRGGVKSPRKVIAYVVPNDATSYDSALNYLETTKFDYLVIPEIAEAEVTTISSWIKDCRDKKDIKVKAVLPHADNADSEGVINFATDDIKVKDKVYTAAQYCSRIAGILAGTPLNMSATYQVLPEVEDVSHLTKAEFDKAIDSGKLVLMNDGEKVKIARAVNSLVTTTQEKGEDFKKTLIVDKCDMWHDDVKRTVADYYLGKYVNNYDSKIILITAIQAYNDQLVLEGLLDGSSIDYNRVFIDLDVQKQYLKEIGEDVDSMNEQQLKEANTKDKVFLGSNLKWNDAMEDFSINVSI</sequence>
<dbReference type="RefSeq" id="WP_050353788.1">
    <property type="nucleotide sequence ID" value="NZ_LGSS01000001.1"/>
</dbReference>
<comment type="caution">
    <text evidence="3">The sequence shown here is derived from an EMBL/GenBank/DDBJ whole genome shotgun (WGS) entry which is preliminary data.</text>
</comment>
<evidence type="ECO:0000259" key="2">
    <source>
        <dbReference type="Pfam" id="PF04984"/>
    </source>
</evidence>
<dbReference type="OrthoDB" id="89060at2"/>
<dbReference type="PATRIC" id="fig|1503.3.peg.1097"/>
<evidence type="ECO:0000313" key="4">
    <source>
        <dbReference type="Proteomes" id="UP000037267"/>
    </source>
</evidence>
<feature type="domain" description="Tail sheath protein subtilisin-like" evidence="2">
    <location>
        <begin position="84"/>
        <end position="226"/>
    </location>
</feature>
<dbReference type="AlphaFoldDB" id="A0A0L0WF10"/>
<evidence type="ECO:0000313" key="3">
    <source>
        <dbReference type="EMBL" id="KNF10059.1"/>
    </source>
</evidence>
<evidence type="ECO:0000256" key="1">
    <source>
        <dbReference type="ARBA" id="ARBA00008005"/>
    </source>
</evidence>
<dbReference type="Proteomes" id="UP000037267">
    <property type="component" value="Unassembled WGS sequence"/>
</dbReference>
<dbReference type="Gene3D" id="3.40.50.11790">
    <property type="match status" value="1"/>
</dbReference>
<accession>A0A0L0WF10</accession>
<organism evidence="3 4">
    <name type="scientific">Gottschalkia purinilytica</name>
    <name type="common">Clostridium purinilyticum</name>
    <dbReference type="NCBI Taxonomy" id="1503"/>
    <lineage>
        <taxon>Bacteria</taxon>
        <taxon>Bacillati</taxon>
        <taxon>Bacillota</taxon>
        <taxon>Tissierellia</taxon>
        <taxon>Tissierellales</taxon>
        <taxon>Gottschalkiaceae</taxon>
        <taxon>Gottschalkia</taxon>
    </lineage>
</organism>
<dbReference type="InterPro" id="IPR035089">
    <property type="entry name" value="Phage_sheath_subtilisin"/>
</dbReference>
<keyword evidence="4" id="KW-1185">Reference proteome</keyword>
<proteinExistence type="inferred from homology"/>
<dbReference type="EMBL" id="LGSS01000001">
    <property type="protein sequence ID" value="KNF10059.1"/>
    <property type="molecule type" value="Genomic_DNA"/>
</dbReference>